<comment type="pathway">
    <text evidence="1">Amino-acid degradation; 4-aminobutanoate degradation.</text>
</comment>
<keyword evidence="3" id="KW-0560">Oxidoreductase</keyword>
<gene>
    <name evidence="5" type="ORF">PFICI_02252</name>
</gene>
<feature type="domain" description="Aldehyde dehydrogenase" evidence="4">
    <location>
        <begin position="21"/>
        <end position="485"/>
    </location>
</feature>
<dbReference type="CDD" id="cd07103">
    <property type="entry name" value="ALDH_F5_SSADH_GabD"/>
    <property type="match status" value="1"/>
</dbReference>
<keyword evidence="6" id="KW-1185">Reference proteome</keyword>
<dbReference type="OMA" id="TMKRLVM"/>
<dbReference type="STRING" id="1229662.W3XFP4"/>
<dbReference type="Gene3D" id="3.40.309.10">
    <property type="entry name" value="Aldehyde Dehydrogenase, Chain A, domain 2"/>
    <property type="match status" value="1"/>
</dbReference>
<dbReference type="AlphaFoldDB" id="W3XFP4"/>
<protein>
    <recommendedName>
        <fullName evidence="4">Aldehyde dehydrogenase domain-containing protein</fullName>
    </recommendedName>
</protein>
<dbReference type="RefSeq" id="XP_007829024.1">
    <property type="nucleotide sequence ID" value="XM_007830833.1"/>
</dbReference>
<evidence type="ECO:0000313" key="6">
    <source>
        <dbReference type="Proteomes" id="UP000030651"/>
    </source>
</evidence>
<dbReference type="FunFam" id="3.40.605.10:FF:000023">
    <property type="entry name" value="Succinate-semialdehyde dehydrogenase (Eurofung)"/>
    <property type="match status" value="1"/>
</dbReference>
<dbReference type="Gene3D" id="3.40.605.10">
    <property type="entry name" value="Aldehyde Dehydrogenase, Chain A, domain 1"/>
    <property type="match status" value="1"/>
</dbReference>
<organism evidence="5 6">
    <name type="scientific">Pestalotiopsis fici (strain W106-1 / CGMCC3.15140)</name>
    <dbReference type="NCBI Taxonomy" id="1229662"/>
    <lineage>
        <taxon>Eukaryota</taxon>
        <taxon>Fungi</taxon>
        <taxon>Dikarya</taxon>
        <taxon>Ascomycota</taxon>
        <taxon>Pezizomycotina</taxon>
        <taxon>Sordariomycetes</taxon>
        <taxon>Xylariomycetidae</taxon>
        <taxon>Amphisphaeriales</taxon>
        <taxon>Sporocadaceae</taxon>
        <taxon>Pestalotiopsis</taxon>
    </lineage>
</organism>
<dbReference type="InterPro" id="IPR016161">
    <property type="entry name" value="Ald_DH/histidinol_DH"/>
</dbReference>
<comment type="similarity">
    <text evidence="2">Belongs to the aldehyde dehydrogenase family.</text>
</comment>
<dbReference type="GO" id="GO:0009450">
    <property type="term" value="P:gamma-aminobutyric acid catabolic process"/>
    <property type="evidence" value="ECO:0007669"/>
    <property type="project" value="TreeGrafter"/>
</dbReference>
<dbReference type="HOGENOM" id="CLU_005391_5_1_1"/>
<dbReference type="FunFam" id="3.40.309.10:FF:000004">
    <property type="entry name" value="Succinate-semialdehyde dehydrogenase I"/>
    <property type="match status" value="1"/>
</dbReference>
<dbReference type="eggNOG" id="KOG2451">
    <property type="taxonomic scope" value="Eukaryota"/>
</dbReference>
<dbReference type="InParanoid" id="W3XFP4"/>
<dbReference type="SUPFAM" id="SSF53720">
    <property type="entry name" value="ALDH-like"/>
    <property type="match status" value="1"/>
</dbReference>
<proteinExistence type="inferred from homology"/>
<name>W3XFP4_PESFW</name>
<dbReference type="PANTHER" id="PTHR43353">
    <property type="entry name" value="SUCCINATE-SEMIALDEHYDE DEHYDROGENASE, MITOCHONDRIAL"/>
    <property type="match status" value="1"/>
</dbReference>
<evidence type="ECO:0000256" key="2">
    <source>
        <dbReference type="ARBA" id="ARBA00009986"/>
    </source>
</evidence>
<dbReference type="GO" id="GO:0005737">
    <property type="term" value="C:cytoplasm"/>
    <property type="evidence" value="ECO:0007669"/>
    <property type="project" value="TreeGrafter"/>
</dbReference>
<dbReference type="OrthoDB" id="310895at2759"/>
<dbReference type="GeneID" id="19267265"/>
<sequence>MMFKLSRPSLFKDLSLVNGQWVEAASGKQFNVIDPGTGKKWASAPDNDASDVDSAAQAAQKAFLKYSKLSPRVRSQLLLKWSMLIKENTDDLAKIITYETGKPMAESLAEVDYAISSSYWFAGEADRIQGTVFDSSAPGKKVLTIKQPIGVVGALVPWNFPIAMVARKAGAALAAGCTMVIKPSPETPLSVLSLAFLAEEAGFPKGVLNILTTSLENTPALSQALCCHPLVKKITFTGSTRVGKLVAEMCAKGLKKVTLELGGNCPFIVFDDADLEQAANALMSLKWRNAGQACISANRVYVQSGVYDSFALLCKEMTSKFVPGHGISNSSTFGPVTTPQSLERASAQVEDAKQNGGTILLGGGRVPGSTGFFFQPTIITNATKSMRVTHEESFAPILALYRFETEAEAVKAANDTPMGLASYLFTKDLDRAWRLLDDLEAGMIGLNTSAITGAESPFGGMKESGYGKEAGKDVAVEEYLVTKAVSVAMGARL</sequence>
<accession>W3XFP4</accession>
<dbReference type="PANTHER" id="PTHR43353:SF7">
    <property type="entry name" value="SUCCINATE SEMIALDEHYDE DEHYDROGENASE (EUROFUNG)"/>
    <property type="match status" value="1"/>
</dbReference>
<dbReference type="InterPro" id="IPR050740">
    <property type="entry name" value="Aldehyde_DH_Superfamily"/>
</dbReference>
<dbReference type="InterPro" id="IPR015590">
    <property type="entry name" value="Aldehyde_DH_dom"/>
</dbReference>
<dbReference type="Pfam" id="PF00171">
    <property type="entry name" value="Aldedh"/>
    <property type="match status" value="1"/>
</dbReference>
<dbReference type="EMBL" id="KI912110">
    <property type="protein sequence ID" value="ETS84227.1"/>
    <property type="molecule type" value="Genomic_DNA"/>
</dbReference>
<dbReference type="InterPro" id="IPR016163">
    <property type="entry name" value="Ald_DH_C"/>
</dbReference>
<dbReference type="KEGG" id="pfy:PFICI_02252"/>
<evidence type="ECO:0000313" key="5">
    <source>
        <dbReference type="EMBL" id="ETS84227.1"/>
    </source>
</evidence>
<dbReference type="Proteomes" id="UP000030651">
    <property type="component" value="Unassembled WGS sequence"/>
</dbReference>
<evidence type="ECO:0000256" key="1">
    <source>
        <dbReference type="ARBA" id="ARBA00005176"/>
    </source>
</evidence>
<reference evidence="6" key="1">
    <citation type="journal article" date="2015" name="BMC Genomics">
        <title>Genomic and transcriptomic analysis of the endophytic fungus Pestalotiopsis fici reveals its lifestyle and high potential for synthesis of natural products.</title>
        <authorList>
            <person name="Wang X."/>
            <person name="Zhang X."/>
            <person name="Liu L."/>
            <person name="Xiang M."/>
            <person name="Wang W."/>
            <person name="Sun X."/>
            <person name="Che Y."/>
            <person name="Guo L."/>
            <person name="Liu G."/>
            <person name="Guo L."/>
            <person name="Wang C."/>
            <person name="Yin W.B."/>
            <person name="Stadler M."/>
            <person name="Zhang X."/>
            <person name="Liu X."/>
        </authorList>
    </citation>
    <scope>NUCLEOTIDE SEQUENCE [LARGE SCALE GENOMIC DNA]</scope>
    <source>
        <strain evidence="6">W106-1 / CGMCC3.15140</strain>
    </source>
</reference>
<dbReference type="GO" id="GO:0004777">
    <property type="term" value="F:succinate-semialdehyde dehydrogenase (NAD+) activity"/>
    <property type="evidence" value="ECO:0007669"/>
    <property type="project" value="TreeGrafter"/>
</dbReference>
<evidence type="ECO:0000256" key="3">
    <source>
        <dbReference type="ARBA" id="ARBA00023002"/>
    </source>
</evidence>
<dbReference type="InterPro" id="IPR016162">
    <property type="entry name" value="Ald_DH_N"/>
</dbReference>
<evidence type="ECO:0000259" key="4">
    <source>
        <dbReference type="Pfam" id="PF00171"/>
    </source>
</evidence>